<sequence length="88" mass="9919">VSARSWDHNEFFAQFSGDHTLLTRGYSVLLNKLAEGLEIHRNCPPRKRRKLSVVGLNGAEESSSKVKASRQKQLGFKSEQCNGGFRKE</sequence>
<evidence type="ECO:0000313" key="2">
    <source>
        <dbReference type="Proteomes" id="UP000677803"/>
    </source>
</evidence>
<proteinExistence type="predicted"/>
<dbReference type="AlphaFoldDB" id="A0A8S4C011"/>
<dbReference type="Proteomes" id="UP000677803">
    <property type="component" value="Unassembled WGS sequence"/>
</dbReference>
<organism evidence="1 2">
    <name type="scientific">Menidia menidia</name>
    <name type="common">Atlantic silverside</name>
    <dbReference type="NCBI Taxonomy" id="238744"/>
    <lineage>
        <taxon>Eukaryota</taxon>
        <taxon>Metazoa</taxon>
        <taxon>Chordata</taxon>
        <taxon>Craniata</taxon>
        <taxon>Vertebrata</taxon>
        <taxon>Euteleostomi</taxon>
        <taxon>Actinopterygii</taxon>
        <taxon>Neopterygii</taxon>
        <taxon>Teleostei</taxon>
        <taxon>Neoteleostei</taxon>
        <taxon>Acanthomorphata</taxon>
        <taxon>Ovalentaria</taxon>
        <taxon>Atherinomorphae</taxon>
        <taxon>Atheriniformes</taxon>
        <taxon>Atherinopsidae</taxon>
        <taxon>Menidiinae</taxon>
        <taxon>Menidia</taxon>
    </lineage>
</organism>
<dbReference type="OrthoDB" id="2219495at2759"/>
<name>A0A8S4C011_9TELE</name>
<comment type="caution">
    <text evidence="1">The sequence shown here is derived from an EMBL/GenBank/DDBJ whole genome shotgun (WGS) entry which is preliminary data.</text>
</comment>
<gene>
    <name evidence="1" type="ORF">MMEN_LOCUS20291</name>
</gene>
<reference evidence="1" key="1">
    <citation type="submission" date="2021-05" db="EMBL/GenBank/DDBJ databases">
        <authorList>
            <person name="Tigano A."/>
        </authorList>
    </citation>
    <scope>NUCLEOTIDE SEQUENCE</scope>
</reference>
<keyword evidence="2" id="KW-1185">Reference proteome</keyword>
<feature type="non-terminal residue" evidence="1">
    <location>
        <position position="88"/>
    </location>
</feature>
<evidence type="ECO:0000313" key="1">
    <source>
        <dbReference type="EMBL" id="CAG6016241.1"/>
    </source>
</evidence>
<dbReference type="EMBL" id="CAJRST010039811">
    <property type="protein sequence ID" value="CAG6016241.1"/>
    <property type="molecule type" value="Genomic_DNA"/>
</dbReference>
<protein>
    <submittedName>
        <fullName evidence="1">(Atlantic silverside) hypothetical protein</fullName>
    </submittedName>
</protein>
<accession>A0A8S4C011</accession>